<dbReference type="InterPro" id="IPR058245">
    <property type="entry name" value="NreC/VraR/RcsB-like_REC"/>
</dbReference>
<dbReference type="InterPro" id="IPR000792">
    <property type="entry name" value="Tscrpt_reg_LuxR_C"/>
</dbReference>
<dbReference type="InterPro" id="IPR011006">
    <property type="entry name" value="CheY-like_superfamily"/>
</dbReference>
<dbReference type="RefSeq" id="WP_369777200.1">
    <property type="nucleotide sequence ID" value="NZ_CP165727.1"/>
</dbReference>
<evidence type="ECO:0000259" key="4">
    <source>
        <dbReference type="PROSITE" id="PS50043"/>
    </source>
</evidence>
<dbReference type="EMBL" id="CP165727">
    <property type="protein sequence ID" value="XDV62767.1"/>
    <property type="molecule type" value="Genomic_DNA"/>
</dbReference>
<dbReference type="InterPro" id="IPR036388">
    <property type="entry name" value="WH-like_DNA-bd_sf"/>
</dbReference>
<dbReference type="PANTHER" id="PTHR43214">
    <property type="entry name" value="TWO-COMPONENT RESPONSE REGULATOR"/>
    <property type="match status" value="1"/>
</dbReference>
<dbReference type="Pfam" id="PF00072">
    <property type="entry name" value="Response_reg"/>
    <property type="match status" value="1"/>
</dbReference>
<dbReference type="PROSITE" id="PS50043">
    <property type="entry name" value="HTH_LUXR_2"/>
    <property type="match status" value="1"/>
</dbReference>
<dbReference type="InterPro" id="IPR016032">
    <property type="entry name" value="Sig_transdc_resp-reg_C-effctor"/>
</dbReference>
<dbReference type="AlphaFoldDB" id="A0AB39Y2Q3"/>
<feature type="domain" description="HTH luxR-type" evidence="4">
    <location>
        <begin position="141"/>
        <end position="206"/>
    </location>
</feature>
<dbReference type="SMART" id="SM00421">
    <property type="entry name" value="HTH_LUXR"/>
    <property type="match status" value="1"/>
</dbReference>
<evidence type="ECO:0000313" key="6">
    <source>
        <dbReference type="EMBL" id="XDV62767.1"/>
    </source>
</evidence>
<dbReference type="PROSITE" id="PS50110">
    <property type="entry name" value="RESPONSE_REGULATORY"/>
    <property type="match status" value="1"/>
</dbReference>
<sequence>MELIRILIADDHTLLRDALAELLDAEDDFDVVAVAGNAAETVRLAAELRPHVLLLDIEMPGNQDPATTVRHLRRAAPETHVMVLTMHDDPGLVQALLPLGIRGFLHKTVSHQSLAGTVRDVCAGGSRVTISLSARSLAAPAPVDNAPLSVRETQVMELAASGLSNYRIARRLDIAEGTVKRHMRNIFDKLDAGSRVEAANKAVERGLIAPPVTAPRGGVRDTRRLPDVVLRGAHGLPEAALR</sequence>
<dbReference type="GO" id="GO:0003677">
    <property type="term" value="F:DNA binding"/>
    <property type="evidence" value="ECO:0007669"/>
    <property type="project" value="UniProtKB-KW"/>
</dbReference>
<accession>A0AB39Y2Q3</accession>
<keyword evidence="1 3" id="KW-0597">Phosphoprotein</keyword>
<dbReference type="PANTHER" id="PTHR43214:SF42">
    <property type="entry name" value="TRANSCRIPTIONAL REGULATORY PROTEIN DESR"/>
    <property type="match status" value="1"/>
</dbReference>
<dbReference type="Pfam" id="PF00196">
    <property type="entry name" value="GerE"/>
    <property type="match status" value="1"/>
</dbReference>
<dbReference type="SUPFAM" id="SSF52172">
    <property type="entry name" value="CheY-like"/>
    <property type="match status" value="1"/>
</dbReference>
<dbReference type="CDD" id="cd06170">
    <property type="entry name" value="LuxR_C_like"/>
    <property type="match status" value="1"/>
</dbReference>
<dbReference type="InterPro" id="IPR039420">
    <property type="entry name" value="WalR-like"/>
</dbReference>
<evidence type="ECO:0000256" key="3">
    <source>
        <dbReference type="PROSITE-ProRule" id="PRU00169"/>
    </source>
</evidence>
<dbReference type="PRINTS" id="PR00038">
    <property type="entry name" value="HTHLUXR"/>
</dbReference>
<protein>
    <submittedName>
        <fullName evidence="6">Response regulator</fullName>
    </submittedName>
</protein>
<dbReference type="PROSITE" id="PS00622">
    <property type="entry name" value="HTH_LUXR_1"/>
    <property type="match status" value="1"/>
</dbReference>
<dbReference type="GO" id="GO:0006355">
    <property type="term" value="P:regulation of DNA-templated transcription"/>
    <property type="evidence" value="ECO:0007669"/>
    <property type="project" value="InterPro"/>
</dbReference>
<name>A0AB39Y2Q3_9ACTN</name>
<feature type="modified residue" description="4-aspartylphosphate" evidence="3">
    <location>
        <position position="56"/>
    </location>
</feature>
<dbReference type="Gene3D" id="3.40.50.2300">
    <property type="match status" value="1"/>
</dbReference>
<reference evidence="6" key="1">
    <citation type="submission" date="2024-08" db="EMBL/GenBank/DDBJ databases">
        <authorList>
            <person name="Yu S.T."/>
        </authorList>
    </citation>
    <scope>NUCLEOTIDE SEQUENCE</scope>
    <source>
        <strain evidence="6">R33</strain>
    </source>
</reference>
<dbReference type="SMART" id="SM00448">
    <property type="entry name" value="REC"/>
    <property type="match status" value="1"/>
</dbReference>
<proteinExistence type="predicted"/>
<evidence type="ECO:0000259" key="5">
    <source>
        <dbReference type="PROSITE" id="PS50110"/>
    </source>
</evidence>
<organism evidence="6">
    <name type="scientific">Streptomyces sp. R33</name>
    <dbReference type="NCBI Taxonomy" id="3238629"/>
    <lineage>
        <taxon>Bacteria</taxon>
        <taxon>Bacillati</taxon>
        <taxon>Actinomycetota</taxon>
        <taxon>Actinomycetes</taxon>
        <taxon>Kitasatosporales</taxon>
        <taxon>Streptomycetaceae</taxon>
        <taxon>Streptomyces</taxon>
    </lineage>
</organism>
<keyword evidence="2" id="KW-0238">DNA-binding</keyword>
<feature type="domain" description="Response regulatory" evidence="5">
    <location>
        <begin position="5"/>
        <end position="122"/>
    </location>
</feature>
<dbReference type="GO" id="GO:0000160">
    <property type="term" value="P:phosphorelay signal transduction system"/>
    <property type="evidence" value="ECO:0007669"/>
    <property type="project" value="InterPro"/>
</dbReference>
<evidence type="ECO:0000256" key="1">
    <source>
        <dbReference type="ARBA" id="ARBA00022553"/>
    </source>
</evidence>
<dbReference type="Gene3D" id="1.10.10.10">
    <property type="entry name" value="Winged helix-like DNA-binding domain superfamily/Winged helix DNA-binding domain"/>
    <property type="match status" value="1"/>
</dbReference>
<dbReference type="SUPFAM" id="SSF46894">
    <property type="entry name" value="C-terminal effector domain of the bipartite response regulators"/>
    <property type="match status" value="1"/>
</dbReference>
<dbReference type="InterPro" id="IPR001789">
    <property type="entry name" value="Sig_transdc_resp-reg_receiver"/>
</dbReference>
<dbReference type="CDD" id="cd17535">
    <property type="entry name" value="REC_NarL-like"/>
    <property type="match status" value="1"/>
</dbReference>
<evidence type="ECO:0000256" key="2">
    <source>
        <dbReference type="ARBA" id="ARBA00023125"/>
    </source>
</evidence>
<gene>
    <name evidence="6" type="ORF">AB5J51_07330</name>
</gene>